<comment type="caution">
    <text evidence="1">The sequence shown here is derived from an EMBL/GenBank/DDBJ whole genome shotgun (WGS) entry which is preliminary data.</text>
</comment>
<gene>
    <name evidence="1" type="ORF">H8S77_15470</name>
</gene>
<evidence type="ECO:0000313" key="1">
    <source>
        <dbReference type="EMBL" id="MBC5644280.1"/>
    </source>
</evidence>
<dbReference type="Proteomes" id="UP000644010">
    <property type="component" value="Unassembled WGS sequence"/>
</dbReference>
<dbReference type="RefSeq" id="WP_186960181.1">
    <property type="nucleotide sequence ID" value="NZ_JACOOI010000016.1"/>
</dbReference>
<name>A0ABR7E3F8_9BACT</name>
<evidence type="ECO:0000313" key="2">
    <source>
        <dbReference type="Proteomes" id="UP000644010"/>
    </source>
</evidence>
<organism evidence="1 2">
    <name type="scientific">Parabacteroides segnis</name>
    <dbReference type="NCBI Taxonomy" id="2763058"/>
    <lineage>
        <taxon>Bacteria</taxon>
        <taxon>Pseudomonadati</taxon>
        <taxon>Bacteroidota</taxon>
        <taxon>Bacteroidia</taxon>
        <taxon>Bacteroidales</taxon>
        <taxon>Tannerellaceae</taxon>
        <taxon>Parabacteroides</taxon>
    </lineage>
</organism>
<sequence>METFTNVPSNFGRYIAIAEYLLFDRTIALSRSNLLSQAMIQPNYFFVDTIKKIHAGGKQKKEWFKTREGIKRYKYINALLSSIVDSFPSEGLPARFTLSEQSIIMINYNQQKSKLYETIEKEDTRGL</sequence>
<accession>A0ABR7E3F8</accession>
<protein>
    <submittedName>
        <fullName evidence="1">Uncharacterized protein</fullName>
    </submittedName>
</protein>
<reference evidence="1 2" key="1">
    <citation type="submission" date="2020-08" db="EMBL/GenBank/DDBJ databases">
        <title>Genome public.</title>
        <authorList>
            <person name="Liu C."/>
            <person name="Sun Q."/>
        </authorList>
    </citation>
    <scope>NUCLEOTIDE SEQUENCE [LARGE SCALE GENOMIC DNA]</scope>
    <source>
        <strain evidence="1 2">BX2</strain>
    </source>
</reference>
<proteinExistence type="predicted"/>
<keyword evidence="2" id="KW-1185">Reference proteome</keyword>
<dbReference type="EMBL" id="JACOOI010000016">
    <property type="protein sequence ID" value="MBC5644280.1"/>
    <property type="molecule type" value="Genomic_DNA"/>
</dbReference>